<comment type="caution">
    <text evidence="3">The sequence shown here is derived from an EMBL/GenBank/DDBJ whole genome shotgun (WGS) entry which is preliminary data.</text>
</comment>
<dbReference type="InterPro" id="IPR004843">
    <property type="entry name" value="Calcineurin-like_PHP"/>
</dbReference>
<dbReference type="PANTHER" id="PTHR22953:SF153">
    <property type="entry name" value="PURPLE ACID PHOSPHATASE"/>
    <property type="match status" value="1"/>
</dbReference>
<dbReference type="Pfam" id="PF00149">
    <property type="entry name" value="Metallophos"/>
    <property type="match status" value="1"/>
</dbReference>
<name>A0A955I8I9_9BACT</name>
<gene>
    <name evidence="3" type="ORF">KC675_02325</name>
</gene>
<dbReference type="InterPro" id="IPR029052">
    <property type="entry name" value="Metallo-depent_PP-like"/>
</dbReference>
<proteinExistence type="predicted"/>
<dbReference type="Gene3D" id="3.60.21.10">
    <property type="match status" value="1"/>
</dbReference>
<evidence type="ECO:0000256" key="1">
    <source>
        <dbReference type="ARBA" id="ARBA00022729"/>
    </source>
</evidence>
<dbReference type="Proteomes" id="UP000745577">
    <property type="component" value="Unassembled WGS sequence"/>
</dbReference>
<accession>A0A955I8I9</accession>
<reference evidence="3" key="2">
    <citation type="journal article" date="2021" name="Microbiome">
        <title>Successional dynamics and alternative stable states in a saline activated sludge microbial community over 9 years.</title>
        <authorList>
            <person name="Wang Y."/>
            <person name="Ye J."/>
            <person name="Ju F."/>
            <person name="Liu L."/>
            <person name="Boyd J.A."/>
            <person name="Deng Y."/>
            <person name="Parks D.H."/>
            <person name="Jiang X."/>
            <person name="Yin X."/>
            <person name="Woodcroft B.J."/>
            <person name="Tyson G.W."/>
            <person name="Hugenholtz P."/>
            <person name="Polz M.F."/>
            <person name="Zhang T."/>
        </authorList>
    </citation>
    <scope>NUCLEOTIDE SEQUENCE</scope>
    <source>
        <strain evidence="3">HKST-UBA15</strain>
    </source>
</reference>
<feature type="domain" description="Calcineurin-like phosphoesterase" evidence="2">
    <location>
        <begin position="48"/>
        <end position="235"/>
    </location>
</feature>
<evidence type="ECO:0000259" key="2">
    <source>
        <dbReference type="Pfam" id="PF00149"/>
    </source>
</evidence>
<dbReference type="InterPro" id="IPR039331">
    <property type="entry name" value="PAPs-like"/>
</dbReference>
<organism evidence="3 4">
    <name type="scientific">Candidatus Dojkabacteria bacterium</name>
    <dbReference type="NCBI Taxonomy" id="2099670"/>
    <lineage>
        <taxon>Bacteria</taxon>
        <taxon>Candidatus Dojkabacteria</taxon>
    </lineage>
</organism>
<dbReference type="SUPFAM" id="SSF56300">
    <property type="entry name" value="Metallo-dependent phosphatases"/>
    <property type="match status" value="1"/>
</dbReference>
<dbReference type="PANTHER" id="PTHR22953">
    <property type="entry name" value="ACID PHOSPHATASE RELATED"/>
    <property type="match status" value="1"/>
</dbReference>
<reference evidence="3" key="1">
    <citation type="submission" date="2020-04" db="EMBL/GenBank/DDBJ databases">
        <authorList>
            <person name="Zhang T."/>
        </authorList>
    </citation>
    <scope>NUCLEOTIDE SEQUENCE</scope>
    <source>
        <strain evidence="3">HKST-UBA15</strain>
    </source>
</reference>
<dbReference type="GO" id="GO:0003993">
    <property type="term" value="F:acid phosphatase activity"/>
    <property type="evidence" value="ECO:0007669"/>
    <property type="project" value="InterPro"/>
</dbReference>
<dbReference type="EMBL" id="JAGQLL010000024">
    <property type="protein sequence ID" value="MCA9379994.1"/>
    <property type="molecule type" value="Genomic_DNA"/>
</dbReference>
<dbReference type="AlphaFoldDB" id="A0A955I8I9"/>
<sequence>MKKTIVVVCFVLFVFSSLVLLYILSSNLSPQDNQALPEGDVLPEPNTKIAFIGDTGMGANFKKVLDLINAEEADAVVHLGDFDYTDNPQGFVSVIDEKLGETYPYLVVAGNHDRSMWEPNCNSGKGCYSEIFAQRYITSGIPVTLEMLLSDKYHVDFQGIQFLFIGPGRVDQGPEYAQFLDTTMSQSDNLWKICNWHFNQEKLQLGGKIDQTGWEVYDTCLDAGAIIATAHEHSYQRTRSIINFHTEEYPKVNPLYQDPNDIYVYPGSTFVFVSGLGGKSIRNQDRCLPSEFPYGCNQEWAKVYTSNQQAKFGALFVEFNYDGDPTKARGYFKNIEDVIIDSFEITLKTNEAQQTTTPVPSSELSPSPTNIFVPSVSPSDIISTPVITPTQLQPSSTTSPTIIPTPSELSGNTCGKSDIDDDGRFSIADFAEFAKSYGIGGNTCADKDVDYGSCGGRDVNRDGKLNIADFGAPGIGFAQRYYPKASCAI</sequence>
<evidence type="ECO:0000313" key="3">
    <source>
        <dbReference type="EMBL" id="MCA9379994.1"/>
    </source>
</evidence>
<protein>
    <submittedName>
        <fullName evidence="3">Metallophosphoesterase</fullName>
    </submittedName>
</protein>
<evidence type="ECO:0000313" key="4">
    <source>
        <dbReference type="Proteomes" id="UP000745577"/>
    </source>
</evidence>
<keyword evidence="1" id="KW-0732">Signal</keyword>